<protein>
    <recommendedName>
        <fullName evidence="4">DJ-1/PfpI domain-containing protein</fullName>
    </recommendedName>
</protein>
<dbReference type="InterPro" id="IPR002818">
    <property type="entry name" value="DJ-1/PfpI"/>
</dbReference>
<reference evidence="5 6" key="1">
    <citation type="journal article" date="2023" name="Commun. Biol.">
        <title>Reorganization of the ancestral sex-determining regions during the evolution of trioecy in Pleodorina starrii.</title>
        <authorList>
            <person name="Takahashi K."/>
            <person name="Suzuki S."/>
            <person name="Kawai-Toyooka H."/>
            <person name="Yamamoto K."/>
            <person name="Hamaji T."/>
            <person name="Ootsuki R."/>
            <person name="Yamaguchi H."/>
            <person name="Kawachi M."/>
            <person name="Higashiyama T."/>
            <person name="Nozaki H."/>
        </authorList>
    </citation>
    <scope>NUCLEOTIDE SEQUENCE [LARGE SCALE GENOMIC DNA]</scope>
    <source>
        <strain evidence="5 6">NIES-4479</strain>
    </source>
</reference>
<comment type="caution">
    <text evidence="5">The sequence shown here is derived from an EMBL/GenBank/DDBJ whole genome shotgun (WGS) entry which is preliminary data.</text>
</comment>
<keyword evidence="6" id="KW-1185">Reference proteome</keyword>
<dbReference type="InterPro" id="IPR029062">
    <property type="entry name" value="Class_I_gatase-like"/>
</dbReference>
<dbReference type="CDD" id="cd03141">
    <property type="entry name" value="GATase1_Hsp31_like"/>
    <property type="match status" value="1"/>
</dbReference>
<proteinExistence type="inferred from homology"/>
<dbReference type="PANTHER" id="PTHR48094">
    <property type="entry name" value="PROTEIN/NUCLEIC ACID DEGLYCASE DJ-1-RELATED"/>
    <property type="match status" value="1"/>
</dbReference>
<feature type="domain" description="DJ-1/PfpI" evidence="4">
    <location>
        <begin position="37"/>
        <end position="227"/>
    </location>
</feature>
<dbReference type="PANTHER" id="PTHR48094:SF11">
    <property type="entry name" value="GLUTATHIONE-INDEPENDENT GLYOXALASE HSP31-RELATED"/>
    <property type="match status" value="1"/>
</dbReference>
<evidence type="ECO:0000256" key="1">
    <source>
        <dbReference type="ARBA" id="ARBA00023016"/>
    </source>
</evidence>
<organism evidence="5 6">
    <name type="scientific">Pleodorina starrii</name>
    <dbReference type="NCBI Taxonomy" id="330485"/>
    <lineage>
        <taxon>Eukaryota</taxon>
        <taxon>Viridiplantae</taxon>
        <taxon>Chlorophyta</taxon>
        <taxon>core chlorophytes</taxon>
        <taxon>Chlorophyceae</taxon>
        <taxon>CS clade</taxon>
        <taxon>Chlamydomonadales</taxon>
        <taxon>Volvocaceae</taxon>
        <taxon>Pleodorina</taxon>
    </lineage>
</organism>
<dbReference type="AlphaFoldDB" id="A0A9W6BGI2"/>
<dbReference type="GO" id="GO:0019243">
    <property type="term" value="P:methylglyoxal catabolic process to D-lactate via S-lactoyl-glutathione"/>
    <property type="evidence" value="ECO:0007669"/>
    <property type="project" value="TreeGrafter"/>
</dbReference>
<evidence type="ECO:0000256" key="2">
    <source>
        <dbReference type="ARBA" id="ARBA00023239"/>
    </source>
</evidence>
<dbReference type="EMBL" id="BRXU01000004">
    <property type="protein sequence ID" value="GLC51624.1"/>
    <property type="molecule type" value="Genomic_DNA"/>
</dbReference>
<keyword evidence="2" id="KW-0456">Lyase</keyword>
<evidence type="ECO:0000313" key="5">
    <source>
        <dbReference type="EMBL" id="GLC51624.1"/>
    </source>
</evidence>
<gene>
    <name evidence="5" type="primary">PLEST004930</name>
    <name evidence="5" type="ORF">PLESTB_000522500</name>
</gene>
<dbReference type="Pfam" id="PF01965">
    <property type="entry name" value="DJ-1_PfpI"/>
    <property type="match status" value="1"/>
</dbReference>
<evidence type="ECO:0000256" key="3">
    <source>
        <dbReference type="ARBA" id="ARBA00038493"/>
    </source>
</evidence>
<dbReference type="GO" id="GO:0019172">
    <property type="term" value="F:glyoxalase III activity"/>
    <property type="evidence" value="ECO:0007669"/>
    <property type="project" value="TreeGrafter"/>
</dbReference>
<evidence type="ECO:0000259" key="4">
    <source>
        <dbReference type="Pfam" id="PF01965"/>
    </source>
</evidence>
<dbReference type="OrthoDB" id="543156at2759"/>
<dbReference type="GO" id="GO:0005737">
    <property type="term" value="C:cytoplasm"/>
    <property type="evidence" value="ECO:0007669"/>
    <property type="project" value="TreeGrafter"/>
</dbReference>
<dbReference type="Proteomes" id="UP001165080">
    <property type="component" value="Unassembled WGS sequence"/>
</dbReference>
<dbReference type="InterPro" id="IPR050325">
    <property type="entry name" value="Prot/Nucl_acid_deglycase"/>
</dbReference>
<evidence type="ECO:0000313" key="6">
    <source>
        <dbReference type="Proteomes" id="UP001165080"/>
    </source>
</evidence>
<name>A0A9W6BGI2_9CHLO</name>
<accession>A0A9W6BGI2</accession>
<comment type="similarity">
    <text evidence="3">Belongs to the peptidase C56 family. HSP31-like subfamily.</text>
</comment>
<dbReference type="Gene3D" id="3.40.50.880">
    <property type="match status" value="1"/>
</dbReference>
<keyword evidence="1" id="KW-0346">Stress response</keyword>
<sequence>MHEHELTKNALAKGQVLMVCTSCHSVGDRKDTGVWLSEVAVPYYIFRDNGYDVTICSINGGEVPVDQAGLSDAEKKSHPELAHFLVDDAAMLQLRNSVPLASVKEPPAYACVFLAGGHGAMGDMPNNPELARVVGEMARLGHLVAAVCHGPAGLLGVKDAEGKPLVAGKTVACFTPAEEEKTGAAASMPFQLEAKLKELGANVRCEGVDEENAVRDTFLVTGQNHNSSARVASLVLEALSVHPAAPGAAIVGHAAGAVAEA</sequence>
<dbReference type="SUPFAM" id="SSF52317">
    <property type="entry name" value="Class I glutamine amidotransferase-like"/>
    <property type="match status" value="1"/>
</dbReference>